<evidence type="ECO:0000313" key="4">
    <source>
        <dbReference type="Proteomes" id="UP001515683"/>
    </source>
</evidence>
<dbReference type="Proteomes" id="UP001515683">
    <property type="component" value="Unassembled WGS sequence"/>
</dbReference>
<name>A0ABX0RMB9_9GAMM</name>
<organism evidence="3 4">
    <name type="scientific">Candidatus Pantoea multigeneris</name>
    <dbReference type="NCBI Taxonomy" id="2608357"/>
    <lineage>
        <taxon>Bacteria</taxon>
        <taxon>Pseudomonadati</taxon>
        <taxon>Pseudomonadota</taxon>
        <taxon>Gammaproteobacteria</taxon>
        <taxon>Enterobacterales</taxon>
        <taxon>Erwiniaceae</taxon>
        <taxon>Pantoea</taxon>
    </lineage>
</organism>
<protein>
    <submittedName>
        <fullName evidence="3">Pilus assembly protein</fullName>
    </submittedName>
</protein>
<reference evidence="3 4" key="1">
    <citation type="journal article" date="2019" name="bioRxiv">
        <title>Bacteria contribute to plant secondary compound degradation in a generalist herbivore system.</title>
        <authorList>
            <person name="Francoeur C.B."/>
            <person name="Khadempour L."/>
            <person name="Moreira-Soto R.D."/>
            <person name="Gotting K."/>
            <person name="Book A.J."/>
            <person name="Pinto-Tomas A.A."/>
            <person name="Keefover-Ring K."/>
            <person name="Currie C.R."/>
        </authorList>
    </citation>
    <scope>NUCLEOTIDE SEQUENCE [LARGE SCALE GENOMIC DNA]</scope>
    <source>
        <strain evidence="3">Acro-835</strain>
    </source>
</reference>
<comment type="caution">
    <text evidence="3">The sequence shown here is derived from an EMBL/GenBank/DDBJ whole genome shotgun (WGS) entry which is preliminary data.</text>
</comment>
<gene>
    <name evidence="3" type="ORF">F3J40_24475</name>
</gene>
<evidence type="ECO:0000259" key="2">
    <source>
        <dbReference type="Pfam" id="PF24223"/>
    </source>
</evidence>
<dbReference type="RefSeq" id="WP_167018742.1">
    <property type="nucleotide sequence ID" value="NZ_VWXF01000021.1"/>
</dbReference>
<proteinExistence type="predicted"/>
<feature type="domain" description="Fimbrial adhesin MrpH N-terminal" evidence="1">
    <location>
        <begin position="43"/>
        <end position="158"/>
    </location>
</feature>
<dbReference type="EMBL" id="VWXF01000021">
    <property type="protein sequence ID" value="NIF24729.1"/>
    <property type="molecule type" value="Genomic_DNA"/>
</dbReference>
<sequence length="278" mass="30632">MKKRVLILHGWCLLAALFFFPIQAMAGAYVLPISYIGRVVTQQIIAWEENDYDLNPCYGWPTCYLGPDVLYPSSWPGMWGSCVERNHCIRIEQYKTRKQVRDAWIARKGVPYNANYPVATTNATCVGIFYAASPVHWSKPNAGTGRVFPGSVCGKMPPANQSCHVQLPAEINFGSLSANSIAGQYRDVTGRISCSLAGSVALYGKSLLNERNIYLDGNKRNLSARLLINNRDAWEGSRFYLQGSHIATSFTLRAVLQTTTPPAAGSYSGSGVVYVAYL</sequence>
<evidence type="ECO:0000259" key="1">
    <source>
        <dbReference type="Pfam" id="PF24222"/>
    </source>
</evidence>
<accession>A0ABX0RMB9</accession>
<dbReference type="Pfam" id="PF24222">
    <property type="entry name" value="MrpH_N"/>
    <property type="match status" value="1"/>
</dbReference>
<feature type="domain" description="Fimbrial adhesin MrpH C-terminal" evidence="2">
    <location>
        <begin position="169"/>
        <end position="273"/>
    </location>
</feature>
<dbReference type="Gene3D" id="2.60.40.1090">
    <property type="entry name" value="Fimbrial-type adhesion domain"/>
    <property type="match status" value="1"/>
</dbReference>
<dbReference type="InterPro" id="IPR036937">
    <property type="entry name" value="Adhesion_dom_fimbrial_sf"/>
</dbReference>
<evidence type="ECO:0000313" key="3">
    <source>
        <dbReference type="EMBL" id="NIF24729.1"/>
    </source>
</evidence>
<dbReference type="InterPro" id="IPR057010">
    <property type="entry name" value="MrpH_C"/>
</dbReference>
<dbReference type="Pfam" id="PF24223">
    <property type="entry name" value="MrpH_C"/>
    <property type="match status" value="1"/>
</dbReference>
<keyword evidence="4" id="KW-1185">Reference proteome</keyword>
<dbReference type="InterPro" id="IPR057009">
    <property type="entry name" value="MrpH_N"/>
</dbReference>